<proteinExistence type="predicted"/>
<comment type="caution">
    <text evidence="1">The sequence shown here is derived from an EMBL/GenBank/DDBJ whole genome shotgun (WGS) entry which is preliminary data.</text>
</comment>
<evidence type="ECO:0000313" key="1">
    <source>
        <dbReference type="EMBL" id="KAI3933078.1"/>
    </source>
</evidence>
<keyword evidence="2" id="KW-1185">Reference proteome</keyword>
<dbReference type="Proteomes" id="UP001202328">
    <property type="component" value="Unassembled WGS sequence"/>
</dbReference>
<name>A0AAD4T2E9_9MAGN</name>
<sequence length="105" mass="11734">MDRSGGEIGRRLKKILRSKGKNKGSADFAVGLRVEHPQELINNIQNLVTGCLLRNLKNKAVGRVNFSMPPNDGNYEVLIDEIIDIPMEQLKVLIPARRLNGQSNK</sequence>
<organism evidence="1 2">
    <name type="scientific">Papaver atlanticum</name>
    <dbReference type="NCBI Taxonomy" id="357466"/>
    <lineage>
        <taxon>Eukaryota</taxon>
        <taxon>Viridiplantae</taxon>
        <taxon>Streptophyta</taxon>
        <taxon>Embryophyta</taxon>
        <taxon>Tracheophyta</taxon>
        <taxon>Spermatophyta</taxon>
        <taxon>Magnoliopsida</taxon>
        <taxon>Ranunculales</taxon>
        <taxon>Papaveraceae</taxon>
        <taxon>Papaveroideae</taxon>
        <taxon>Papaver</taxon>
    </lineage>
</organism>
<gene>
    <name evidence="1" type="ORF">MKW98_014913</name>
</gene>
<dbReference type="EMBL" id="JAJJMB010006950">
    <property type="protein sequence ID" value="KAI3933078.1"/>
    <property type="molecule type" value="Genomic_DNA"/>
</dbReference>
<reference evidence="1" key="1">
    <citation type="submission" date="2022-04" db="EMBL/GenBank/DDBJ databases">
        <title>A functionally conserved STORR gene fusion in Papaver species that diverged 16.8 million years ago.</title>
        <authorList>
            <person name="Catania T."/>
        </authorList>
    </citation>
    <scope>NUCLEOTIDE SEQUENCE</scope>
    <source>
        <strain evidence="1">S-188037</strain>
    </source>
</reference>
<protein>
    <submittedName>
        <fullName evidence="1">Uncharacterized protein</fullName>
    </submittedName>
</protein>
<accession>A0AAD4T2E9</accession>
<evidence type="ECO:0000313" key="2">
    <source>
        <dbReference type="Proteomes" id="UP001202328"/>
    </source>
</evidence>
<dbReference type="AlphaFoldDB" id="A0AAD4T2E9"/>